<dbReference type="InterPro" id="IPR036514">
    <property type="entry name" value="SGNH_hydro_sf"/>
</dbReference>
<dbReference type="InterPro" id="IPR013830">
    <property type="entry name" value="SGNH_hydro"/>
</dbReference>
<feature type="transmembrane region" description="Helical" evidence="3">
    <location>
        <begin position="20"/>
        <end position="44"/>
    </location>
</feature>
<dbReference type="Gene3D" id="3.40.50.1110">
    <property type="entry name" value="SGNH hydrolase"/>
    <property type="match status" value="1"/>
</dbReference>
<feature type="domain" description="SGNH hydrolase-type esterase" evidence="4">
    <location>
        <begin position="238"/>
        <end position="426"/>
    </location>
</feature>
<keyword evidence="6" id="KW-1185">Reference proteome</keyword>
<keyword evidence="3" id="KW-1133">Transmembrane helix</keyword>
<feature type="compositionally biased region" description="Low complexity" evidence="2">
    <location>
        <begin position="448"/>
        <end position="464"/>
    </location>
</feature>
<feature type="region of interest" description="Disordered" evidence="2">
    <location>
        <begin position="494"/>
        <end position="519"/>
    </location>
</feature>
<evidence type="ECO:0000256" key="2">
    <source>
        <dbReference type="SAM" id="MobiDB-lite"/>
    </source>
</evidence>
<proteinExistence type="predicted"/>
<dbReference type="InterPro" id="IPR028994">
    <property type="entry name" value="Integrin_alpha_N"/>
</dbReference>
<dbReference type="EMBL" id="BAAASL010000007">
    <property type="protein sequence ID" value="GAA2714337.1"/>
    <property type="molecule type" value="Genomic_DNA"/>
</dbReference>
<feature type="compositionally biased region" description="Basic and acidic residues" evidence="2">
    <location>
        <begin position="495"/>
        <end position="509"/>
    </location>
</feature>
<gene>
    <name evidence="5" type="ORF">GCM10010315_21400</name>
</gene>
<protein>
    <recommendedName>
        <fullName evidence="4">SGNH hydrolase-type esterase domain-containing protein</fullName>
    </recommendedName>
</protein>
<dbReference type="Pfam" id="PF13472">
    <property type="entry name" value="Lipase_GDSL_2"/>
    <property type="match status" value="1"/>
</dbReference>
<dbReference type="InterPro" id="IPR053140">
    <property type="entry name" value="GDSL_Rv0518-like"/>
</dbReference>
<accession>A0ABN3TRU3</accession>
<evidence type="ECO:0000256" key="3">
    <source>
        <dbReference type="SAM" id="Phobius"/>
    </source>
</evidence>
<dbReference type="Proteomes" id="UP001500886">
    <property type="component" value="Unassembled WGS sequence"/>
</dbReference>
<dbReference type="InterPro" id="IPR013517">
    <property type="entry name" value="FG-GAP"/>
</dbReference>
<name>A0ABN3TRU3_9ACTN</name>
<keyword evidence="1" id="KW-0732">Signal</keyword>
<evidence type="ECO:0000256" key="1">
    <source>
        <dbReference type="ARBA" id="ARBA00022729"/>
    </source>
</evidence>
<organism evidence="5 6">
    <name type="scientific">Streptomyces luteosporeus</name>
    <dbReference type="NCBI Taxonomy" id="173856"/>
    <lineage>
        <taxon>Bacteria</taxon>
        <taxon>Bacillati</taxon>
        <taxon>Actinomycetota</taxon>
        <taxon>Actinomycetes</taxon>
        <taxon>Kitasatosporales</taxon>
        <taxon>Streptomycetaceae</taxon>
        <taxon>Streptomyces</taxon>
    </lineage>
</organism>
<reference evidence="5 6" key="1">
    <citation type="journal article" date="2019" name="Int. J. Syst. Evol. Microbiol.">
        <title>The Global Catalogue of Microorganisms (GCM) 10K type strain sequencing project: providing services to taxonomists for standard genome sequencing and annotation.</title>
        <authorList>
            <consortium name="The Broad Institute Genomics Platform"/>
            <consortium name="The Broad Institute Genome Sequencing Center for Infectious Disease"/>
            <person name="Wu L."/>
            <person name="Ma J."/>
        </authorList>
    </citation>
    <scope>NUCLEOTIDE SEQUENCE [LARGE SCALE GENOMIC DNA]</scope>
    <source>
        <strain evidence="5 6">JCM 4542</strain>
    </source>
</reference>
<keyword evidence="3" id="KW-0812">Transmembrane</keyword>
<dbReference type="Gene3D" id="2.130.10.130">
    <property type="entry name" value="Integrin alpha, N-terminal"/>
    <property type="match status" value="1"/>
</dbReference>
<evidence type="ECO:0000313" key="6">
    <source>
        <dbReference type="Proteomes" id="UP001500886"/>
    </source>
</evidence>
<comment type="caution">
    <text evidence="5">The sequence shown here is derived from an EMBL/GenBank/DDBJ whole genome shotgun (WGS) entry which is preliminary data.</text>
</comment>
<sequence length="717" mass="75309">MARHGSARRRSRRRRPQRGFLRGGFPLAVVACIVAVAALVWPVMTLLGGTESEAVGRAWTVMPTWTRTWGTAMATAGPAAQSKVTGRQTLRMVVHTSIAGASARIHLVNTFGTEPVTIGRATIARQSIGATADAAPLPLTFGGAPGTVLAPGGSVYSDPAAFPVKADENLLVSLHLPDRVNSAPFHDYTRATSFASAPGDAVDRTAESAGSRFPTSFTHWAFLSGVDVMARNGGTVVLLGDSQTDGGHTTTDANRRWPNAYGRALQARDKPMGVVNAGISGNRILADGDPAEWGESALKRFDRDVLAQTNVKSVIFYEGINDIVFGKATAPELAAAIGQLAARAHAAGITFTVATIPPFKGFKEYTPAMDRERQALNDRIRTMRDIDGYVDFDAAMRDPLNPTRVFAAYYNRGDDRLHFADNGNQALADAVTPARSPVPTGPAPSASPSPTAAPTAAATAPTATPTAAGATGIVAADFTGDGIPDLITRATNGELRLHPGNKDVDDSSRGDGTFGSPKRVMQNWDFTETVAADFTGDGKADLLAKDAAGNLQMWAGKGNGSFAAPRKVAGGWTSTQTVAADFTGDGVPDLVARDAAGNLKLWRGGKNTTFDSPRPVQNAWNFTETTAADFTGDGKADLLAKDAGGKLHLWAGKGDGTFATPRNLTGGWTYADVTAFPLRKGGIAHLLARNPATGALHEWLNTGNATFSRPLRLADGW</sequence>
<keyword evidence="3" id="KW-0472">Membrane</keyword>
<dbReference type="SUPFAM" id="SSF52266">
    <property type="entry name" value="SGNH hydrolase"/>
    <property type="match status" value="1"/>
</dbReference>
<dbReference type="PANTHER" id="PTHR43784:SF2">
    <property type="entry name" value="GDSL-LIKE LIPASE_ACYLHYDROLASE, PUTATIVE (AFU_ORTHOLOGUE AFUA_2G00820)-RELATED"/>
    <property type="match status" value="1"/>
</dbReference>
<evidence type="ECO:0000259" key="4">
    <source>
        <dbReference type="Pfam" id="PF13472"/>
    </source>
</evidence>
<dbReference type="SUPFAM" id="SSF69318">
    <property type="entry name" value="Integrin alpha N-terminal domain"/>
    <property type="match status" value="1"/>
</dbReference>
<dbReference type="Pfam" id="PF13517">
    <property type="entry name" value="FG-GAP_3"/>
    <property type="match status" value="1"/>
</dbReference>
<feature type="region of interest" description="Disordered" evidence="2">
    <location>
        <begin position="432"/>
        <end position="464"/>
    </location>
</feature>
<dbReference type="PANTHER" id="PTHR43784">
    <property type="entry name" value="GDSL-LIKE LIPASE/ACYLHYDROLASE, PUTATIVE (AFU_ORTHOLOGUE AFUA_2G00820)-RELATED"/>
    <property type="match status" value="1"/>
</dbReference>
<evidence type="ECO:0000313" key="5">
    <source>
        <dbReference type="EMBL" id="GAA2714337.1"/>
    </source>
</evidence>